<protein>
    <submittedName>
        <fullName evidence="1">F-box incomplete domain containing protein</fullName>
    </submittedName>
</protein>
<name>A0A811BS91_9VIRU</name>
<evidence type="ECO:0000313" key="1">
    <source>
        <dbReference type="EMBL" id="BCU03365.1"/>
    </source>
</evidence>
<dbReference type="EMBL" id="LC625835">
    <property type="protein sequence ID" value="BCU03365.1"/>
    <property type="molecule type" value="Genomic_DNA"/>
</dbReference>
<dbReference type="Proteomes" id="UP001253637">
    <property type="component" value="Segment"/>
</dbReference>
<evidence type="ECO:0000313" key="2">
    <source>
        <dbReference type="Proteomes" id="UP001253637"/>
    </source>
</evidence>
<accession>A0A811BS91</accession>
<proteinExistence type="predicted"/>
<organism evidence="1 2">
    <name type="scientific">Pandoravirus japonicus</name>
    <dbReference type="NCBI Taxonomy" id="2823154"/>
    <lineage>
        <taxon>Viruses</taxon>
        <taxon>Pandoravirus</taxon>
    </lineage>
</organism>
<reference evidence="1" key="1">
    <citation type="submission" date="2021-04" db="EMBL/GenBank/DDBJ databases">
        <title>Draft Genome Sequence of Pandoravirus japonicus, Isolated from the Sabaishi River of Niigata, Japan.</title>
        <authorList>
            <person name="Hosokawa N."/>
            <person name="Takahashi H."/>
            <person name="Aoki K."/>
            <person name="Takemura M."/>
        </authorList>
    </citation>
    <scope>NUCLEOTIDE SEQUENCE</scope>
</reference>
<sequence length="681" mass="74800">MDNNLTDFFLCDDAKNWPRAEVSRSPQGCPARDKTPTAHASIYDLPVEIVAHVLNGLDLLGRPLFDPSWRFAARATCRPWRDIIDTATTAEARAMVRAWRYGRADGRRRAQCLCAPCTHDSGGGLKHLIATGRLVTATCAVGLGADRNRHGDGDDLFGPLYPWCASSIPEQDAALCAAMMKCTREAIDRVVLCRLAPLFACDADGRCPVRAIERADIDGCDRVKGAGACNEDHQTECDDGRRLIVDLLAVAARQGRVTLLASLAALSERVRTFAREAVAALVYYACMADRADTVVWVLRGIMDAEAHDHPLSPVDSSPLADPVAYRTWACSNVWKAVAEYDAADTMAAVLKAFGQYAETHLDLHDAKWAPHNKPWQRRAARSGSARVLQVCREHGLVLDLDTILADAATYGHGTVVRWALAQKRTTDPTSHIDVYWAALGLAAAESARIWGRDTDLAIDSLCDAIRATYVSHAEAAQAAVAWWRTADWRRWGDGTRDSASAVRVALRWRDLLISNLEPGDVTGLFRSAAERLDYKALDIAVSLLAGHRALDGVDLWAMTLEVLRASGTAMRPHRHRCRLDPYGSPPLRFVRPLHSDDLRPVSAGDLFHRIDQRHAAEMLMFLASVCAHRAHVASATRAQWRSVCTVEPVAMSHLPSVDMGDWTTITLPAWLDARGLLVRSS</sequence>